<evidence type="ECO:0000256" key="6">
    <source>
        <dbReference type="ARBA" id="ARBA00022741"/>
    </source>
</evidence>
<evidence type="ECO:0000256" key="10">
    <source>
        <dbReference type="ARBA" id="ARBA00023098"/>
    </source>
</evidence>
<evidence type="ECO:0000259" key="15">
    <source>
        <dbReference type="Pfam" id="PF00501"/>
    </source>
</evidence>
<dbReference type="PANTHER" id="PTHR43767">
    <property type="entry name" value="LONG-CHAIN-FATTY-ACID--COA LIGASE"/>
    <property type="match status" value="1"/>
</dbReference>
<dbReference type="Pfam" id="PF00501">
    <property type="entry name" value="AMP-binding"/>
    <property type="match status" value="1"/>
</dbReference>
<keyword evidence="9" id="KW-0460">Magnesium</keyword>
<dbReference type="InterPro" id="IPR020845">
    <property type="entry name" value="AMP-binding_CS"/>
</dbReference>
<evidence type="ECO:0000256" key="4">
    <source>
        <dbReference type="ARBA" id="ARBA00006432"/>
    </source>
</evidence>
<keyword evidence="8" id="KW-0067">ATP-binding</keyword>
<evidence type="ECO:0000256" key="2">
    <source>
        <dbReference type="ARBA" id="ARBA00004170"/>
    </source>
</evidence>
<dbReference type="InterPro" id="IPR042099">
    <property type="entry name" value="ANL_N_sf"/>
</dbReference>
<dbReference type="GO" id="GO:0004467">
    <property type="term" value="F:long-chain fatty acid-CoA ligase activity"/>
    <property type="evidence" value="ECO:0007669"/>
    <property type="project" value="UniProtKB-EC"/>
</dbReference>
<dbReference type="PROSITE" id="PS00455">
    <property type="entry name" value="AMP_BINDING"/>
    <property type="match status" value="1"/>
</dbReference>
<dbReference type="FunFam" id="3.30.300.30:FF:000006">
    <property type="entry name" value="Long-chain-fatty-acid--CoA ligase FadD"/>
    <property type="match status" value="1"/>
</dbReference>
<keyword evidence="6" id="KW-0547">Nucleotide-binding</keyword>
<comment type="caution">
    <text evidence="17">The sequence shown here is derived from an EMBL/GenBank/DDBJ whole genome shotgun (WGS) entry which is preliminary data.</text>
</comment>
<dbReference type="GO" id="GO:0005524">
    <property type="term" value="F:ATP binding"/>
    <property type="evidence" value="ECO:0007669"/>
    <property type="project" value="UniProtKB-KW"/>
</dbReference>
<evidence type="ECO:0000256" key="8">
    <source>
        <dbReference type="ARBA" id="ARBA00022840"/>
    </source>
</evidence>
<feature type="domain" description="AMP-binding enzyme C-terminal" evidence="16">
    <location>
        <begin position="471"/>
        <end position="545"/>
    </location>
</feature>
<evidence type="ECO:0000256" key="1">
    <source>
        <dbReference type="ARBA" id="ARBA00001946"/>
    </source>
</evidence>
<evidence type="ECO:0000256" key="3">
    <source>
        <dbReference type="ARBA" id="ARBA00005005"/>
    </source>
</evidence>
<organism evidence="17 18">
    <name type="scientific">Natronospira elongata</name>
    <dbReference type="NCBI Taxonomy" id="3110268"/>
    <lineage>
        <taxon>Bacteria</taxon>
        <taxon>Pseudomonadati</taxon>
        <taxon>Pseudomonadota</taxon>
        <taxon>Gammaproteobacteria</taxon>
        <taxon>Natronospirales</taxon>
        <taxon>Natronospiraceae</taxon>
        <taxon>Natronospira</taxon>
    </lineage>
</organism>
<reference evidence="17 18" key="1">
    <citation type="submission" date="2023-12" db="EMBL/GenBank/DDBJ databases">
        <title>Whole-genome sequencing of halo(alkali)philic microorganisms from hypersaline lakes.</title>
        <authorList>
            <person name="Sorokin D.Y."/>
            <person name="Merkel A.Y."/>
            <person name="Messina E."/>
            <person name="Yakimov M."/>
        </authorList>
    </citation>
    <scope>NUCLEOTIDE SEQUENCE [LARGE SCALE GENOMIC DNA]</scope>
    <source>
        <strain evidence="17 18">AB-CW1</strain>
    </source>
</reference>
<evidence type="ECO:0000256" key="13">
    <source>
        <dbReference type="ARBA" id="ARBA00039545"/>
    </source>
</evidence>
<comment type="subcellular location">
    <subcellularLocation>
        <location evidence="2">Membrane</location>
        <topology evidence="2">Peripheral membrane protein</topology>
    </subcellularLocation>
</comment>
<comment type="cofactor">
    <cofactor evidence="1">
        <name>Mg(2+)</name>
        <dbReference type="ChEBI" id="CHEBI:18420"/>
    </cofactor>
</comment>
<evidence type="ECO:0000256" key="14">
    <source>
        <dbReference type="ARBA" id="ARBA00042773"/>
    </source>
</evidence>
<sequence length="561" mass="62379">MVDKVWLKEYPEGVPAEADVEAYQSIKDIFEESVRKYRDLPAFENMGAVVTYAELDQRSRYFAAYLQKVLGLQKGDPVAVMMPNCLQYPVAMFGILRAGLTVVNVNPLYTARELKHQLSDSGAKAIVIVENFCSTLQEVVDETDVRSVLTTRLGDMLGFPKSMLVNLVVKHVKKMVPDWDIPSAQTFERALSEGKWQTLEEVSLTRDDVAFLQYTGGTTGLAKGAVLTHGNMVANMQQAAAWLSNEIEEGREIIVTALPLYHIFSLTANCMVFMRVGGKNLLITNPRDVPAFIKSIRKSGFTAITGVNTLFNALMNHPEFESIDFSKLKLALGGGMAVQRAVAERWQKRTGAPLLEAYGLTETSPAVTINPLNLKQFNGSIGLPIPNTEVVILDEEGKALPPGEAGELAVRGPQVMKEYLNRPDETEASFTEDGFFKTGDVAKMDERGYFYIVDRKKDMINVSGFNVYPNEIEDVVAEMEGVLEVAAIGIPDEKSGEVVKLWVVRKDENLTEEDIIEHCRRNLTGYKVPKKVAFGEELPKTNVGKILRRKLREDDPDAKED</sequence>
<dbReference type="EMBL" id="JAYGII010000014">
    <property type="protein sequence ID" value="MEA5445762.1"/>
    <property type="molecule type" value="Genomic_DNA"/>
</dbReference>
<evidence type="ECO:0000256" key="7">
    <source>
        <dbReference type="ARBA" id="ARBA00022832"/>
    </source>
</evidence>
<dbReference type="AlphaFoldDB" id="A0AAP6JFY0"/>
<dbReference type="InterPro" id="IPR050237">
    <property type="entry name" value="ATP-dep_AMP-bd_enzyme"/>
</dbReference>
<keyword evidence="11" id="KW-0472">Membrane</keyword>
<evidence type="ECO:0000256" key="11">
    <source>
        <dbReference type="ARBA" id="ARBA00023136"/>
    </source>
</evidence>
<keyword evidence="5" id="KW-0436">Ligase</keyword>
<dbReference type="GO" id="GO:0016020">
    <property type="term" value="C:membrane"/>
    <property type="evidence" value="ECO:0007669"/>
    <property type="project" value="UniProtKB-SubCell"/>
</dbReference>
<dbReference type="Gene3D" id="3.30.300.30">
    <property type="match status" value="1"/>
</dbReference>
<evidence type="ECO:0000313" key="18">
    <source>
        <dbReference type="Proteomes" id="UP001302316"/>
    </source>
</evidence>
<dbReference type="Pfam" id="PF13193">
    <property type="entry name" value="AMP-binding_C"/>
    <property type="match status" value="1"/>
</dbReference>
<dbReference type="Proteomes" id="UP001302316">
    <property type="component" value="Unassembled WGS sequence"/>
</dbReference>
<evidence type="ECO:0000256" key="12">
    <source>
        <dbReference type="ARBA" id="ARBA00026121"/>
    </source>
</evidence>
<keyword evidence="7" id="KW-0276">Fatty acid metabolism</keyword>
<dbReference type="PANTHER" id="PTHR43767:SF8">
    <property type="entry name" value="LONG-CHAIN-FATTY-ACID--COA LIGASE"/>
    <property type="match status" value="1"/>
</dbReference>
<dbReference type="RefSeq" id="WP_346051514.1">
    <property type="nucleotide sequence ID" value="NZ_JAYGII010000014.1"/>
</dbReference>
<keyword evidence="10" id="KW-0443">Lipid metabolism</keyword>
<evidence type="ECO:0000259" key="16">
    <source>
        <dbReference type="Pfam" id="PF13193"/>
    </source>
</evidence>
<evidence type="ECO:0000256" key="5">
    <source>
        <dbReference type="ARBA" id="ARBA00022598"/>
    </source>
</evidence>
<proteinExistence type="inferred from homology"/>
<accession>A0AAP6JFY0</accession>
<protein>
    <recommendedName>
        <fullName evidence="13">Long-chain-fatty-acid--CoA ligase</fullName>
        <ecNumber evidence="12">6.2.1.3</ecNumber>
    </recommendedName>
    <alternativeName>
        <fullName evidence="14">Long-chain acyl-CoA synthetase</fullName>
    </alternativeName>
</protein>
<comment type="similarity">
    <text evidence="4">Belongs to the ATP-dependent AMP-binding enzyme family.</text>
</comment>
<evidence type="ECO:0000256" key="9">
    <source>
        <dbReference type="ARBA" id="ARBA00022842"/>
    </source>
</evidence>
<dbReference type="Gene3D" id="3.40.50.12780">
    <property type="entry name" value="N-terminal domain of ligase-like"/>
    <property type="match status" value="1"/>
</dbReference>
<dbReference type="InterPro" id="IPR045851">
    <property type="entry name" value="AMP-bd_C_sf"/>
</dbReference>
<gene>
    <name evidence="17" type="ORF">VCB98_08015</name>
</gene>
<dbReference type="SUPFAM" id="SSF56801">
    <property type="entry name" value="Acetyl-CoA synthetase-like"/>
    <property type="match status" value="1"/>
</dbReference>
<keyword evidence="18" id="KW-1185">Reference proteome</keyword>
<dbReference type="InterPro" id="IPR025110">
    <property type="entry name" value="AMP-bd_C"/>
</dbReference>
<dbReference type="FunFam" id="3.40.50.12780:FF:000003">
    <property type="entry name" value="Long-chain-fatty-acid--CoA ligase FadD"/>
    <property type="match status" value="1"/>
</dbReference>
<name>A0AAP6JFY0_9GAMM</name>
<dbReference type="InterPro" id="IPR000873">
    <property type="entry name" value="AMP-dep_synth/lig_dom"/>
</dbReference>
<dbReference type="CDD" id="cd05936">
    <property type="entry name" value="FC-FACS_FadD_like"/>
    <property type="match status" value="1"/>
</dbReference>
<dbReference type="EC" id="6.2.1.3" evidence="12"/>
<evidence type="ECO:0000313" key="17">
    <source>
        <dbReference type="EMBL" id="MEA5445762.1"/>
    </source>
</evidence>
<comment type="pathway">
    <text evidence="3">Lipid metabolism; fatty acid beta-oxidation.</text>
</comment>
<feature type="domain" description="AMP-dependent synthetase/ligase" evidence="15">
    <location>
        <begin position="30"/>
        <end position="420"/>
    </location>
</feature>